<gene>
    <name evidence="1" type="ORF">PANT111_120084</name>
</gene>
<dbReference type="AlphaFoldDB" id="A0AAX3J0V5"/>
<dbReference type="Proteomes" id="UP000433737">
    <property type="component" value="Unassembled WGS sequence"/>
</dbReference>
<evidence type="ECO:0000313" key="1">
    <source>
        <dbReference type="EMBL" id="VXB14530.1"/>
    </source>
</evidence>
<comment type="caution">
    <text evidence="1">The sequence shown here is derived from an EMBL/GenBank/DDBJ whole genome shotgun (WGS) entry which is preliminary data.</text>
</comment>
<name>A0AAX3J0V5_9GAMM</name>
<reference evidence="1 2" key="1">
    <citation type="submission" date="2019-10" db="EMBL/GenBank/DDBJ databases">
        <authorList>
            <person name="Karimi E."/>
        </authorList>
    </citation>
    <scope>NUCLEOTIDE SEQUENCE [LARGE SCALE GENOMIC DNA]</scope>
    <source>
        <strain evidence="1">Pantoea sp. 111</strain>
    </source>
</reference>
<sequence>MTHSAIITPWLLIIQADGYFRDCAARLLPCVRTKALIDKLLRYLYKLVHKLDGRKSDPFSLPLALSFNPDIFHAITKHSAG</sequence>
<accession>A0AAX3J0V5</accession>
<organism evidence="1 2">
    <name type="scientific">Pantoea brenneri</name>
    <dbReference type="NCBI Taxonomy" id="472694"/>
    <lineage>
        <taxon>Bacteria</taxon>
        <taxon>Pseudomonadati</taxon>
        <taxon>Pseudomonadota</taxon>
        <taxon>Gammaproteobacteria</taxon>
        <taxon>Enterobacterales</taxon>
        <taxon>Erwiniaceae</taxon>
        <taxon>Pantoea</taxon>
    </lineage>
</organism>
<protein>
    <recommendedName>
        <fullName evidence="3">Transposase</fullName>
    </recommendedName>
</protein>
<dbReference type="EMBL" id="CABWMH010000004">
    <property type="protein sequence ID" value="VXB14530.1"/>
    <property type="molecule type" value="Genomic_DNA"/>
</dbReference>
<proteinExistence type="predicted"/>
<evidence type="ECO:0000313" key="2">
    <source>
        <dbReference type="Proteomes" id="UP000433737"/>
    </source>
</evidence>
<evidence type="ECO:0008006" key="3">
    <source>
        <dbReference type="Google" id="ProtNLM"/>
    </source>
</evidence>